<keyword evidence="4" id="KW-1185">Reference proteome</keyword>
<dbReference type="InParanoid" id="A0A1M6PEJ7"/>
<dbReference type="GO" id="GO:0008932">
    <property type="term" value="F:lytic endotransglycosylase activity"/>
    <property type="evidence" value="ECO:0007669"/>
    <property type="project" value="TreeGrafter"/>
</dbReference>
<keyword evidence="1" id="KW-0812">Transmembrane</keyword>
<evidence type="ECO:0000313" key="3">
    <source>
        <dbReference type="EMBL" id="SHK06344.1"/>
    </source>
</evidence>
<evidence type="ECO:0000256" key="1">
    <source>
        <dbReference type="SAM" id="Phobius"/>
    </source>
</evidence>
<dbReference type="CDD" id="cd00118">
    <property type="entry name" value="LysM"/>
    <property type="match status" value="2"/>
</dbReference>
<protein>
    <submittedName>
        <fullName evidence="3">LysM domain-containing protein</fullName>
    </submittedName>
</protein>
<dbReference type="SMART" id="SM00257">
    <property type="entry name" value="LysM"/>
    <property type="match status" value="2"/>
</dbReference>
<dbReference type="PROSITE" id="PS51782">
    <property type="entry name" value="LYSM"/>
    <property type="match status" value="1"/>
</dbReference>
<dbReference type="RefSeq" id="WP_143184713.1">
    <property type="nucleotide sequence ID" value="NZ_FQYR01000005.1"/>
</dbReference>
<dbReference type="InterPro" id="IPR036779">
    <property type="entry name" value="LysM_dom_sf"/>
</dbReference>
<dbReference type="PANTHER" id="PTHR33734">
    <property type="entry name" value="LYSM DOMAIN-CONTAINING GPI-ANCHORED PROTEIN 2"/>
    <property type="match status" value="1"/>
</dbReference>
<name>A0A1M6PEJ7_9BACT</name>
<dbReference type="AlphaFoldDB" id="A0A1M6PEJ7"/>
<keyword evidence="1" id="KW-0472">Membrane</keyword>
<feature type="domain" description="LysM" evidence="2">
    <location>
        <begin position="213"/>
        <end position="257"/>
    </location>
</feature>
<organism evidence="3 4">
    <name type="scientific">Rubritalea squalenifaciens DSM 18772</name>
    <dbReference type="NCBI Taxonomy" id="1123071"/>
    <lineage>
        <taxon>Bacteria</taxon>
        <taxon>Pseudomonadati</taxon>
        <taxon>Verrucomicrobiota</taxon>
        <taxon>Verrucomicrobiia</taxon>
        <taxon>Verrucomicrobiales</taxon>
        <taxon>Rubritaleaceae</taxon>
        <taxon>Rubritalea</taxon>
    </lineage>
</organism>
<accession>A0A1M6PEJ7</accession>
<dbReference type="Gene3D" id="3.10.350.10">
    <property type="entry name" value="LysM domain"/>
    <property type="match status" value="2"/>
</dbReference>
<reference evidence="3 4" key="1">
    <citation type="submission" date="2016-11" db="EMBL/GenBank/DDBJ databases">
        <authorList>
            <person name="Jaros S."/>
            <person name="Januszkiewicz K."/>
            <person name="Wedrychowicz H."/>
        </authorList>
    </citation>
    <scope>NUCLEOTIDE SEQUENCE [LARGE SCALE GENOMIC DNA]</scope>
    <source>
        <strain evidence="3 4">DSM 18772</strain>
    </source>
</reference>
<keyword evidence="1" id="KW-1133">Transmembrane helix</keyword>
<dbReference type="EMBL" id="FQYR01000005">
    <property type="protein sequence ID" value="SHK06344.1"/>
    <property type="molecule type" value="Genomic_DNA"/>
</dbReference>
<proteinExistence type="predicted"/>
<feature type="transmembrane region" description="Helical" evidence="1">
    <location>
        <begin position="48"/>
        <end position="68"/>
    </location>
</feature>
<sequence>MKDDRLQTKRQTKKGFRVLQAKMTRRKQRVSAAATADSLDQDVPNVGVGRALTVILALHVVAIAAIFIGTQWNDRELATVEEAAPASVDISKVNTKLDTAFVHTGDTYEAFAARHGVDVNELRKLNNDMILRAGVRLTIPENKISNVAPAVANQGAVQLDDNAREVAVSERPPVGALPVENVEETPKAVLVTPRGRPNIPRAIPVAEPVASNGSYVVQSGDTVWRISQKFHVSQDELLKLNGLSDPRKLKVGDKLIIPAN</sequence>
<dbReference type="Proteomes" id="UP000184510">
    <property type="component" value="Unassembled WGS sequence"/>
</dbReference>
<dbReference type="Pfam" id="PF01476">
    <property type="entry name" value="LysM"/>
    <property type="match status" value="2"/>
</dbReference>
<dbReference type="OrthoDB" id="529831at2"/>
<dbReference type="SUPFAM" id="SSF54106">
    <property type="entry name" value="LysM domain"/>
    <property type="match status" value="1"/>
</dbReference>
<gene>
    <name evidence="3" type="ORF">SAMN02745181_3165</name>
</gene>
<evidence type="ECO:0000313" key="4">
    <source>
        <dbReference type="Proteomes" id="UP000184510"/>
    </source>
</evidence>
<dbReference type="STRING" id="1123071.SAMN02745181_3165"/>
<dbReference type="PANTHER" id="PTHR33734:SF22">
    <property type="entry name" value="MEMBRANE-BOUND LYTIC MUREIN TRANSGLYCOSYLASE D"/>
    <property type="match status" value="1"/>
</dbReference>
<evidence type="ECO:0000259" key="2">
    <source>
        <dbReference type="PROSITE" id="PS51782"/>
    </source>
</evidence>
<dbReference type="InterPro" id="IPR018392">
    <property type="entry name" value="LysM"/>
</dbReference>